<dbReference type="InterPro" id="IPR014719">
    <property type="entry name" value="Ribosomal_bL12_C/ClpS-like"/>
</dbReference>
<dbReference type="EMBL" id="JBDODL010000612">
    <property type="protein sequence ID" value="MES1920329.1"/>
    <property type="molecule type" value="Genomic_DNA"/>
</dbReference>
<dbReference type="Pfam" id="PF00542">
    <property type="entry name" value="Ribosomal_L12"/>
    <property type="match status" value="1"/>
</dbReference>
<name>A0ABV2AKY0_9EUKA</name>
<keyword evidence="1" id="KW-0689">Ribosomal protein</keyword>
<evidence type="ECO:0000256" key="1">
    <source>
        <dbReference type="ARBA" id="ARBA00022980"/>
    </source>
</evidence>
<feature type="region of interest" description="Disordered" evidence="3">
    <location>
        <begin position="83"/>
        <end position="107"/>
    </location>
</feature>
<sequence>MNTISFNNLRRFRLLRAHKKLQINFVKLQSFSTTIEEKNFKLESDSHVEELVNHVCKLNVMEMSHFVNSLKTKLKIPDSALNSPPVSLAQPVSADKSKKVEGTGEEDDTKSYTLKLKGFEPAKKIGVIKVVRSLFSLGLKESKNLVDSAPCTLKGDLQKEEGTKFMEELKKAGAKLELV</sequence>
<dbReference type="Gene3D" id="3.30.1390.10">
    <property type="match status" value="1"/>
</dbReference>
<dbReference type="SUPFAM" id="SSF54736">
    <property type="entry name" value="ClpS-like"/>
    <property type="match status" value="1"/>
</dbReference>
<evidence type="ECO:0000313" key="5">
    <source>
        <dbReference type="EMBL" id="MES1920329.1"/>
    </source>
</evidence>
<dbReference type="PANTHER" id="PTHR45987">
    <property type="entry name" value="39S RIBOSOMAL PROTEIN L12"/>
    <property type="match status" value="1"/>
</dbReference>
<accession>A0ABV2AKY0</accession>
<organism evidence="5 6">
    <name type="scientific">Bonamia ostreae</name>
    <dbReference type="NCBI Taxonomy" id="126728"/>
    <lineage>
        <taxon>Eukaryota</taxon>
        <taxon>Sar</taxon>
        <taxon>Rhizaria</taxon>
        <taxon>Endomyxa</taxon>
        <taxon>Ascetosporea</taxon>
        <taxon>Haplosporida</taxon>
        <taxon>Bonamia</taxon>
    </lineage>
</organism>
<feature type="domain" description="Large ribosomal subunit protein bL12 C-terminal" evidence="4">
    <location>
        <begin position="113"/>
        <end position="178"/>
    </location>
</feature>
<keyword evidence="2" id="KW-0687">Ribonucleoprotein</keyword>
<dbReference type="InterPro" id="IPR000206">
    <property type="entry name" value="Ribosomal_bL12"/>
</dbReference>
<dbReference type="InterPro" id="IPR013823">
    <property type="entry name" value="Ribosomal_bL12_C"/>
</dbReference>
<keyword evidence="6" id="KW-1185">Reference proteome</keyword>
<evidence type="ECO:0000256" key="2">
    <source>
        <dbReference type="ARBA" id="ARBA00023274"/>
    </source>
</evidence>
<evidence type="ECO:0000259" key="4">
    <source>
        <dbReference type="Pfam" id="PF00542"/>
    </source>
</evidence>
<dbReference type="PANTHER" id="PTHR45987:SF4">
    <property type="entry name" value="LARGE RIBOSOMAL SUBUNIT PROTEIN BL12M"/>
    <property type="match status" value="1"/>
</dbReference>
<proteinExistence type="predicted"/>
<gene>
    <name evidence="5" type="ORF">MHBO_002009</name>
</gene>
<comment type="caution">
    <text evidence="5">The sequence shown here is derived from an EMBL/GenBank/DDBJ whole genome shotgun (WGS) entry which is preliminary data.</text>
</comment>
<evidence type="ECO:0000313" key="6">
    <source>
        <dbReference type="Proteomes" id="UP001439008"/>
    </source>
</evidence>
<evidence type="ECO:0000256" key="3">
    <source>
        <dbReference type="SAM" id="MobiDB-lite"/>
    </source>
</evidence>
<protein>
    <recommendedName>
        <fullName evidence="4">Large ribosomal subunit protein bL12 C-terminal domain-containing protein</fullName>
    </recommendedName>
</protein>
<reference evidence="5 6" key="1">
    <citation type="journal article" date="2024" name="BMC Biol.">
        <title>Comparative genomics of Ascetosporea gives new insight into the evolutionary basis for animal parasitism in Rhizaria.</title>
        <authorList>
            <person name="Hiltunen Thoren M."/>
            <person name="Onut-Brannstrom I."/>
            <person name="Alfjorden A."/>
            <person name="Peckova H."/>
            <person name="Swords F."/>
            <person name="Hooper C."/>
            <person name="Holzer A.S."/>
            <person name="Bass D."/>
            <person name="Burki F."/>
        </authorList>
    </citation>
    <scope>NUCLEOTIDE SEQUENCE [LARGE SCALE GENOMIC DNA]</scope>
    <source>
        <strain evidence="5">20-A016</strain>
    </source>
</reference>
<dbReference type="Proteomes" id="UP001439008">
    <property type="component" value="Unassembled WGS sequence"/>
</dbReference>
<dbReference type="CDD" id="cd00387">
    <property type="entry name" value="Ribosomal_L7_L12"/>
    <property type="match status" value="1"/>
</dbReference>